<dbReference type="OrthoDB" id="9813152at2"/>
<sequence>MKEKSTFGRFIVKKRKERNLTQKELAEQLYVTESAVSKWERGVSQTKGY</sequence>
<accession>E7G6J7</accession>
<protein>
    <submittedName>
        <fullName evidence="2">Xre family Toxin-antitoxin system</fullName>
    </submittedName>
</protein>
<dbReference type="InterPro" id="IPR001387">
    <property type="entry name" value="Cro/C1-type_HTH"/>
</dbReference>
<keyword evidence="3" id="KW-1185">Reference proteome</keyword>
<dbReference type="GeneID" id="78229204"/>
<feature type="domain" description="HTH cro/C1-type" evidence="1">
    <location>
        <begin position="11"/>
        <end position="42"/>
    </location>
</feature>
<name>E7G6J7_9FIRM</name>
<dbReference type="CDD" id="cd00093">
    <property type="entry name" value="HTH_XRE"/>
    <property type="match status" value="1"/>
</dbReference>
<evidence type="ECO:0000259" key="1">
    <source>
        <dbReference type="PROSITE" id="PS50943"/>
    </source>
</evidence>
<dbReference type="InterPro" id="IPR010982">
    <property type="entry name" value="Lambda_DNA-bd_dom_sf"/>
</dbReference>
<evidence type="ECO:0000313" key="3">
    <source>
        <dbReference type="Proteomes" id="UP000003157"/>
    </source>
</evidence>
<dbReference type="AlphaFoldDB" id="E7G6J7"/>
<comment type="caution">
    <text evidence="2">The sequence shown here is derived from an EMBL/GenBank/DDBJ whole genome shotgun (WGS) entry which is preliminary data.</text>
</comment>
<dbReference type="eggNOG" id="COG1396">
    <property type="taxonomic scope" value="Bacteria"/>
</dbReference>
<evidence type="ECO:0000313" key="2">
    <source>
        <dbReference type="EMBL" id="EFW06322.1"/>
    </source>
</evidence>
<dbReference type="RefSeq" id="WP_008787513.1">
    <property type="nucleotide sequence ID" value="NZ_AKCB01000001.1"/>
</dbReference>
<dbReference type="Pfam" id="PF01381">
    <property type="entry name" value="HTH_3"/>
    <property type="match status" value="1"/>
</dbReference>
<dbReference type="PROSITE" id="PS50943">
    <property type="entry name" value="HTH_CROC1"/>
    <property type="match status" value="1"/>
</dbReference>
<reference evidence="2 3" key="1">
    <citation type="submission" date="2010-12" db="EMBL/GenBank/DDBJ databases">
        <title>The Genome Sequence of Coprobacillus sp. strain 29_1.</title>
        <authorList>
            <consortium name="The Broad Institute Genome Sequencing Platform"/>
            <person name="Earl A."/>
            <person name="Ward D."/>
            <person name="Feldgarden M."/>
            <person name="Gevers D."/>
            <person name="Daigneault M."/>
            <person name="Sibley C.D."/>
            <person name="White A."/>
            <person name="Strauss J."/>
            <person name="Allen-Vercoe E."/>
            <person name="Young S.K."/>
            <person name="Zeng Q."/>
            <person name="Gargeya S."/>
            <person name="Fitzgerald M."/>
            <person name="Haas B."/>
            <person name="Abouelleil A."/>
            <person name="Alvarado L."/>
            <person name="Arachchi H.M."/>
            <person name="Berlin A."/>
            <person name="Brown A."/>
            <person name="Chapman S.B."/>
            <person name="Chen Z."/>
            <person name="Dunbar C."/>
            <person name="Freedman E."/>
            <person name="Gearin G."/>
            <person name="Gellesch M."/>
            <person name="Goldberg J."/>
            <person name="Griggs A."/>
            <person name="Gujja S."/>
            <person name="Heilman E."/>
            <person name="Heiman D."/>
            <person name="Howarth C."/>
            <person name="Larson L."/>
            <person name="Lui A."/>
            <person name="MacDonald P.J.P."/>
            <person name="Mehta T."/>
            <person name="Montmayeur A."/>
            <person name="Murphy C."/>
            <person name="Neiman D."/>
            <person name="Pearson M."/>
            <person name="Priest M."/>
            <person name="Roberts A."/>
            <person name="Saif S."/>
            <person name="Shea T."/>
            <person name="Shenoy N."/>
            <person name="Sisk P."/>
            <person name="Stolte C."/>
            <person name="Sykes S."/>
            <person name="White J."/>
            <person name="Yandava C."/>
            <person name="Nusbaum C."/>
            <person name="Birren B."/>
        </authorList>
    </citation>
    <scope>NUCLEOTIDE SEQUENCE [LARGE SCALE GENOMIC DNA]</scope>
    <source>
        <strain evidence="2 3">29_1</strain>
    </source>
</reference>
<dbReference type="SUPFAM" id="SSF47413">
    <property type="entry name" value="lambda repressor-like DNA-binding domains"/>
    <property type="match status" value="1"/>
</dbReference>
<dbReference type="Proteomes" id="UP000003157">
    <property type="component" value="Unassembled WGS sequence"/>
</dbReference>
<dbReference type="STRING" id="100884.GCA_000269565_01323"/>
<dbReference type="GO" id="GO:0003677">
    <property type="term" value="F:DNA binding"/>
    <property type="evidence" value="ECO:0007669"/>
    <property type="project" value="InterPro"/>
</dbReference>
<proteinExistence type="predicted"/>
<dbReference type="EMBL" id="ADKX01000006">
    <property type="protein sequence ID" value="EFW06322.1"/>
    <property type="molecule type" value="Genomic_DNA"/>
</dbReference>
<dbReference type="Gene3D" id="1.10.260.40">
    <property type="entry name" value="lambda repressor-like DNA-binding domains"/>
    <property type="match status" value="1"/>
</dbReference>
<gene>
    <name evidence="2" type="ORF">HMPREF9488_00385</name>
</gene>
<organism evidence="2 3">
    <name type="scientific">Coprobacillus cateniformis</name>
    <dbReference type="NCBI Taxonomy" id="100884"/>
    <lineage>
        <taxon>Bacteria</taxon>
        <taxon>Bacillati</taxon>
        <taxon>Bacillota</taxon>
        <taxon>Erysipelotrichia</taxon>
        <taxon>Erysipelotrichales</taxon>
        <taxon>Coprobacillaceae</taxon>
        <taxon>Coprobacillus</taxon>
    </lineage>
</organism>
<dbReference type="HOGENOM" id="CLU_066192_62_13_9"/>